<sequence length="498" mass="49089">MNPSPSPDSGAPDPAAQPSAEHGPAPAGSHAAGNGSTHTGSAAGGTGAPSSGGFHSGFFHWVRSLGIPRGGDRWFGGVATGIAARTGLDPVLVRGLFIVLGAFGIGLLVYGVAWALLPEPDGRIHLEEAIRGDWTSGMTGALIFAILGMGGPGASFLGADGWFGAVVWTLFWIGAGVAAVYWFSTGKGRFHLSGQATGADASGDPGTTASAPPTGTNASGAPGKPVSLAKPGIAATGTAPAGSPSAGSTVPFTAVPHEFAAPAGPAPSPAPDSKQNAERAAKAKRVPGAPGSFAAALFGAALLAGGTVLALDYVNVLALAAPLSVALAAAAAVLGLGIVILGVVGRHSSGIGTAAVAALVASLLTQGSMVNDNLLVASNADWVPRDAAQAGGGYTVIAANGTVDLRETETSGNFEVPASVAAGNLAILVPDDAPVTIRFGMAAGNVEVNDGADRREYSGLWQPSDERTLNDGADGDRITIDVRGLAGNVLVTTEESDL</sequence>
<reference evidence="4 5" key="1">
    <citation type="submission" date="2022-07" db="EMBL/GenBank/DDBJ databases">
        <title>Novel species in genus Arthrobacter.</title>
        <authorList>
            <person name="Liu Y."/>
        </authorList>
    </citation>
    <scope>NUCLEOTIDE SEQUENCE [LARGE SCALE GENOMIC DNA]</scope>
    <source>
        <strain evidence="5">zg-Y859</strain>
    </source>
</reference>
<accession>A0ABT1NNL1</accession>
<feature type="transmembrane region" description="Helical" evidence="2">
    <location>
        <begin position="95"/>
        <end position="117"/>
    </location>
</feature>
<dbReference type="Pfam" id="PF04024">
    <property type="entry name" value="PspC"/>
    <property type="match status" value="1"/>
</dbReference>
<proteinExistence type="predicted"/>
<feature type="region of interest" description="Disordered" evidence="1">
    <location>
        <begin position="1"/>
        <end position="47"/>
    </location>
</feature>
<dbReference type="Proteomes" id="UP001206924">
    <property type="component" value="Unassembled WGS sequence"/>
</dbReference>
<feature type="compositionally biased region" description="Low complexity" evidence="1">
    <location>
        <begin position="203"/>
        <end position="218"/>
    </location>
</feature>
<organism evidence="4 5">
    <name type="scientific">Arthrobacter jinronghuae</name>
    <dbReference type="NCBI Taxonomy" id="2964609"/>
    <lineage>
        <taxon>Bacteria</taxon>
        <taxon>Bacillati</taxon>
        <taxon>Actinomycetota</taxon>
        <taxon>Actinomycetes</taxon>
        <taxon>Micrococcales</taxon>
        <taxon>Micrococcaceae</taxon>
        <taxon>Arthrobacter</taxon>
    </lineage>
</organism>
<dbReference type="RefSeq" id="WP_255865002.1">
    <property type="nucleotide sequence ID" value="NZ_CP104263.1"/>
</dbReference>
<keyword evidence="2" id="KW-0472">Membrane</keyword>
<name>A0ABT1NNL1_9MICC</name>
<keyword evidence="2" id="KW-1133">Transmembrane helix</keyword>
<feature type="transmembrane region" description="Helical" evidence="2">
    <location>
        <begin position="292"/>
        <end position="311"/>
    </location>
</feature>
<feature type="transmembrane region" description="Helical" evidence="2">
    <location>
        <begin position="317"/>
        <end position="344"/>
    </location>
</feature>
<dbReference type="EMBL" id="JANFLP010000005">
    <property type="protein sequence ID" value="MCQ1949230.1"/>
    <property type="molecule type" value="Genomic_DNA"/>
</dbReference>
<evidence type="ECO:0000313" key="5">
    <source>
        <dbReference type="Proteomes" id="UP001206924"/>
    </source>
</evidence>
<feature type="compositionally biased region" description="Low complexity" evidence="1">
    <location>
        <begin position="7"/>
        <end position="41"/>
    </location>
</feature>
<evidence type="ECO:0000256" key="1">
    <source>
        <dbReference type="SAM" id="MobiDB-lite"/>
    </source>
</evidence>
<feature type="region of interest" description="Disordered" evidence="1">
    <location>
        <begin position="261"/>
        <end position="282"/>
    </location>
</feature>
<feature type="transmembrane region" description="Helical" evidence="2">
    <location>
        <begin position="351"/>
        <end position="369"/>
    </location>
</feature>
<gene>
    <name evidence="4" type="ORF">NNX28_04715</name>
</gene>
<feature type="transmembrane region" description="Helical" evidence="2">
    <location>
        <begin position="162"/>
        <end position="183"/>
    </location>
</feature>
<keyword evidence="5" id="KW-1185">Reference proteome</keyword>
<evidence type="ECO:0000256" key="2">
    <source>
        <dbReference type="SAM" id="Phobius"/>
    </source>
</evidence>
<protein>
    <submittedName>
        <fullName evidence="4">PspC domain-containing protein</fullName>
    </submittedName>
</protein>
<feature type="domain" description="Phage shock protein PspC N-terminal" evidence="3">
    <location>
        <begin position="72"/>
        <end position="119"/>
    </location>
</feature>
<feature type="transmembrane region" description="Helical" evidence="2">
    <location>
        <begin position="138"/>
        <end position="156"/>
    </location>
</feature>
<comment type="caution">
    <text evidence="4">The sequence shown here is derived from an EMBL/GenBank/DDBJ whole genome shotgun (WGS) entry which is preliminary data.</text>
</comment>
<keyword evidence="2" id="KW-0812">Transmembrane</keyword>
<evidence type="ECO:0000313" key="4">
    <source>
        <dbReference type="EMBL" id="MCQ1949230.1"/>
    </source>
</evidence>
<feature type="region of interest" description="Disordered" evidence="1">
    <location>
        <begin position="196"/>
        <end position="224"/>
    </location>
</feature>
<dbReference type="InterPro" id="IPR007168">
    <property type="entry name" value="Phageshock_PspC_N"/>
</dbReference>
<evidence type="ECO:0000259" key="3">
    <source>
        <dbReference type="Pfam" id="PF04024"/>
    </source>
</evidence>